<dbReference type="InterPro" id="IPR050360">
    <property type="entry name" value="MFS_Sugar_Transporters"/>
</dbReference>
<evidence type="ECO:0000256" key="4">
    <source>
        <dbReference type="ARBA" id="ARBA00022989"/>
    </source>
</evidence>
<feature type="transmembrane region" description="Helical" evidence="7">
    <location>
        <begin position="40"/>
        <end position="58"/>
    </location>
</feature>
<dbReference type="GeneID" id="89979533"/>
<feature type="transmembrane region" description="Helical" evidence="7">
    <location>
        <begin position="355"/>
        <end position="372"/>
    </location>
</feature>
<dbReference type="EMBL" id="JAVRRD010000056">
    <property type="protein sequence ID" value="KAK5043573.1"/>
    <property type="molecule type" value="Genomic_DNA"/>
</dbReference>
<dbReference type="InterPro" id="IPR020846">
    <property type="entry name" value="MFS_dom"/>
</dbReference>
<dbReference type="AlphaFoldDB" id="A0AAV9MRR2"/>
<feature type="transmembrane region" description="Helical" evidence="7">
    <location>
        <begin position="70"/>
        <end position="87"/>
    </location>
</feature>
<keyword evidence="5 7" id="KW-0472">Membrane</keyword>
<dbReference type="PROSITE" id="PS50850">
    <property type="entry name" value="MFS"/>
    <property type="match status" value="1"/>
</dbReference>
<sequence length="447" mass="48205">MLKLSQTKNLNLIVTVPIIGAIIASVSAPPMQKAIGRKKTLLWAQFCVCLPSALLQLFAPNIGALVAGRLLHYVGLGFISNTGPLYLSEIAPAHVRGRIVGICSLMFMAAGILGSTVVWICEKLDTDLEFQIPLGVQACLNAFFGLLSFFLLESPQWHALRAEYDIAEFILYQIRGTNTRLAVAEVDDYRRAFTKVAASPSSGGFFEILSRTNIKRTLISGAFMNFEQVSGLIMVGTFATVILTQAGVGDAFKVNIFINCLMFVGQIVGPYLVDTLGRRPVALIFLPIIAGLNITAASLAVAGLEKGSGRSRAIAGVFLCLGFFVTIGYGSLSWLIQTEVAVLHLREKSVGWSQFWSYITAIVISFAVPRLANADALNLGARVAYIFAGTNLVALVFTYFFLPETKGKTFLDIQAMYDTDKGGGHGPTMPDLAASTSASQYSDTAKR</sequence>
<feature type="transmembrane region" description="Helical" evidence="7">
    <location>
        <begin position="313"/>
        <end position="335"/>
    </location>
</feature>
<accession>A0AAV9MRR2</accession>
<feature type="compositionally biased region" description="Polar residues" evidence="6">
    <location>
        <begin position="434"/>
        <end position="447"/>
    </location>
</feature>
<evidence type="ECO:0000256" key="3">
    <source>
        <dbReference type="ARBA" id="ARBA00022692"/>
    </source>
</evidence>
<dbReference type="GO" id="GO:0016020">
    <property type="term" value="C:membrane"/>
    <property type="evidence" value="ECO:0007669"/>
    <property type="project" value="UniProtKB-SubCell"/>
</dbReference>
<dbReference type="Pfam" id="PF00083">
    <property type="entry name" value="Sugar_tr"/>
    <property type="match status" value="1"/>
</dbReference>
<comment type="caution">
    <text evidence="9">The sequence shown here is derived from an EMBL/GenBank/DDBJ whole genome shotgun (WGS) entry which is preliminary data.</text>
</comment>
<evidence type="ECO:0000256" key="6">
    <source>
        <dbReference type="SAM" id="MobiDB-lite"/>
    </source>
</evidence>
<dbReference type="RefSeq" id="XP_064699958.1">
    <property type="nucleotide sequence ID" value="XM_064854912.1"/>
</dbReference>
<feature type="transmembrane region" description="Helical" evidence="7">
    <location>
        <begin position="254"/>
        <end position="273"/>
    </location>
</feature>
<evidence type="ECO:0000256" key="7">
    <source>
        <dbReference type="SAM" id="Phobius"/>
    </source>
</evidence>
<proteinExistence type="inferred from homology"/>
<name>A0AAV9MRR2_9EURO</name>
<evidence type="ECO:0000313" key="9">
    <source>
        <dbReference type="EMBL" id="KAK5043573.1"/>
    </source>
</evidence>
<protein>
    <recommendedName>
        <fullName evidence="8">Major facilitator superfamily (MFS) profile domain-containing protein</fullName>
    </recommendedName>
</protein>
<gene>
    <name evidence="9" type="ORF">LTR84_011380</name>
</gene>
<keyword evidence="10" id="KW-1185">Reference proteome</keyword>
<comment type="similarity">
    <text evidence="2">Belongs to the major facilitator superfamily. Sugar transporter (TC 2.A.1.1) family.</text>
</comment>
<keyword evidence="4 7" id="KW-1133">Transmembrane helix</keyword>
<feature type="domain" description="Major facilitator superfamily (MFS) profile" evidence="8">
    <location>
        <begin position="1"/>
        <end position="406"/>
    </location>
</feature>
<feature type="transmembrane region" description="Helical" evidence="7">
    <location>
        <begin position="229"/>
        <end position="248"/>
    </location>
</feature>
<dbReference type="SUPFAM" id="SSF103473">
    <property type="entry name" value="MFS general substrate transporter"/>
    <property type="match status" value="1"/>
</dbReference>
<evidence type="ECO:0000256" key="1">
    <source>
        <dbReference type="ARBA" id="ARBA00004141"/>
    </source>
</evidence>
<comment type="subcellular location">
    <subcellularLocation>
        <location evidence="1">Membrane</location>
        <topology evidence="1">Multi-pass membrane protein</topology>
    </subcellularLocation>
</comment>
<dbReference type="Gene3D" id="1.20.1250.20">
    <property type="entry name" value="MFS general substrate transporter like domains"/>
    <property type="match status" value="1"/>
</dbReference>
<dbReference type="InterPro" id="IPR036259">
    <property type="entry name" value="MFS_trans_sf"/>
</dbReference>
<evidence type="ECO:0000256" key="2">
    <source>
        <dbReference type="ARBA" id="ARBA00010992"/>
    </source>
</evidence>
<dbReference type="GO" id="GO:0005351">
    <property type="term" value="F:carbohydrate:proton symporter activity"/>
    <property type="evidence" value="ECO:0007669"/>
    <property type="project" value="TreeGrafter"/>
</dbReference>
<organism evidence="9 10">
    <name type="scientific">Exophiala bonariae</name>
    <dbReference type="NCBI Taxonomy" id="1690606"/>
    <lineage>
        <taxon>Eukaryota</taxon>
        <taxon>Fungi</taxon>
        <taxon>Dikarya</taxon>
        <taxon>Ascomycota</taxon>
        <taxon>Pezizomycotina</taxon>
        <taxon>Eurotiomycetes</taxon>
        <taxon>Chaetothyriomycetidae</taxon>
        <taxon>Chaetothyriales</taxon>
        <taxon>Herpotrichiellaceae</taxon>
        <taxon>Exophiala</taxon>
    </lineage>
</organism>
<feature type="transmembrane region" description="Helical" evidence="7">
    <location>
        <begin position="99"/>
        <end position="120"/>
    </location>
</feature>
<feature type="transmembrane region" description="Helical" evidence="7">
    <location>
        <begin position="132"/>
        <end position="152"/>
    </location>
</feature>
<feature type="transmembrane region" description="Helical" evidence="7">
    <location>
        <begin position="280"/>
        <end position="301"/>
    </location>
</feature>
<dbReference type="PANTHER" id="PTHR48022:SF27">
    <property type="entry name" value="MAJOR FACILITATOR SUPERFAMILY (MFS) PROFILE DOMAIN-CONTAINING PROTEIN"/>
    <property type="match status" value="1"/>
</dbReference>
<dbReference type="PANTHER" id="PTHR48022">
    <property type="entry name" value="PLASTIDIC GLUCOSE TRANSPORTER 4"/>
    <property type="match status" value="1"/>
</dbReference>
<evidence type="ECO:0000313" key="10">
    <source>
        <dbReference type="Proteomes" id="UP001358417"/>
    </source>
</evidence>
<dbReference type="InterPro" id="IPR005828">
    <property type="entry name" value="MFS_sugar_transport-like"/>
</dbReference>
<evidence type="ECO:0000256" key="5">
    <source>
        <dbReference type="ARBA" id="ARBA00023136"/>
    </source>
</evidence>
<reference evidence="9 10" key="1">
    <citation type="submission" date="2023-08" db="EMBL/GenBank/DDBJ databases">
        <title>Black Yeasts Isolated from many extreme environments.</title>
        <authorList>
            <person name="Coleine C."/>
            <person name="Stajich J.E."/>
            <person name="Selbmann L."/>
        </authorList>
    </citation>
    <scope>NUCLEOTIDE SEQUENCE [LARGE SCALE GENOMIC DNA]</scope>
    <source>
        <strain evidence="9 10">CCFEE 5792</strain>
    </source>
</reference>
<keyword evidence="3 7" id="KW-0812">Transmembrane</keyword>
<feature type="transmembrane region" description="Helical" evidence="7">
    <location>
        <begin position="12"/>
        <end position="28"/>
    </location>
</feature>
<evidence type="ECO:0000259" key="8">
    <source>
        <dbReference type="PROSITE" id="PS50850"/>
    </source>
</evidence>
<feature type="region of interest" description="Disordered" evidence="6">
    <location>
        <begin position="428"/>
        <end position="447"/>
    </location>
</feature>
<dbReference type="Proteomes" id="UP001358417">
    <property type="component" value="Unassembled WGS sequence"/>
</dbReference>
<feature type="transmembrane region" description="Helical" evidence="7">
    <location>
        <begin position="384"/>
        <end position="402"/>
    </location>
</feature>